<evidence type="ECO:0000256" key="1">
    <source>
        <dbReference type="ARBA" id="ARBA00004651"/>
    </source>
</evidence>
<feature type="region of interest" description="Disordered" evidence="6">
    <location>
        <begin position="1"/>
        <end position="90"/>
    </location>
</feature>
<comment type="subcellular location">
    <subcellularLocation>
        <location evidence="1">Cell membrane</location>
        <topology evidence="1">Multi-pass membrane protein</topology>
    </subcellularLocation>
</comment>
<keyword evidence="3 7" id="KW-0812">Transmembrane</keyword>
<evidence type="ECO:0000256" key="3">
    <source>
        <dbReference type="ARBA" id="ARBA00022692"/>
    </source>
</evidence>
<feature type="compositionally biased region" description="Basic and acidic residues" evidence="6">
    <location>
        <begin position="43"/>
        <end position="52"/>
    </location>
</feature>
<dbReference type="GO" id="GO:0005886">
    <property type="term" value="C:plasma membrane"/>
    <property type="evidence" value="ECO:0007669"/>
    <property type="project" value="UniProtKB-SubCell"/>
</dbReference>
<comment type="caution">
    <text evidence="9">The sequence shown here is derived from an EMBL/GenBank/DDBJ whole genome shotgun (WGS) entry which is preliminary data.</text>
</comment>
<evidence type="ECO:0000313" key="9">
    <source>
        <dbReference type="EMBL" id="KAJ3481880.1"/>
    </source>
</evidence>
<evidence type="ECO:0000256" key="7">
    <source>
        <dbReference type="SAM" id="Phobius"/>
    </source>
</evidence>
<dbReference type="InterPro" id="IPR052053">
    <property type="entry name" value="IM_YidH-like"/>
</dbReference>
<dbReference type="EMBL" id="JANAWD010000299">
    <property type="protein sequence ID" value="KAJ3481880.1"/>
    <property type="molecule type" value="Genomic_DNA"/>
</dbReference>
<dbReference type="InterPro" id="IPR003807">
    <property type="entry name" value="DUF202"/>
</dbReference>
<keyword evidence="10" id="KW-1185">Reference proteome</keyword>
<dbReference type="Pfam" id="PF02656">
    <property type="entry name" value="DUF202"/>
    <property type="match status" value="1"/>
</dbReference>
<keyword evidence="4 7" id="KW-1133">Transmembrane helix</keyword>
<organism evidence="9 10">
    <name type="scientific">Meripilus lineatus</name>
    <dbReference type="NCBI Taxonomy" id="2056292"/>
    <lineage>
        <taxon>Eukaryota</taxon>
        <taxon>Fungi</taxon>
        <taxon>Dikarya</taxon>
        <taxon>Basidiomycota</taxon>
        <taxon>Agaricomycotina</taxon>
        <taxon>Agaricomycetes</taxon>
        <taxon>Polyporales</taxon>
        <taxon>Meripilaceae</taxon>
        <taxon>Meripilus</taxon>
    </lineage>
</organism>
<evidence type="ECO:0000256" key="5">
    <source>
        <dbReference type="ARBA" id="ARBA00023136"/>
    </source>
</evidence>
<proteinExistence type="predicted"/>
<evidence type="ECO:0000256" key="6">
    <source>
        <dbReference type="SAM" id="MobiDB-lite"/>
    </source>
</evidence>
<dbReference type="Proteomes" id="UP001212997">
    <property type="component" value="Unassembled WGS sequence"/>
</dbReference>
<evidence type="ECO:0000256" key="2">
    <source>
        <dbReference type="ARBA" id="ARBA00022475"/>
    </source>
</evidence>
<reference evidence="9" key="1">
    <citation type="submission" date="2022-07" db="EMBL/GenBank/DDBJ databases">
        <title>Genome Sequence of Physisporinus lineatus.</title>
        <authorList>
            <person name="Buettner E."/>
        </authorList>
    </citation>
    <scope>NUCLEOTIDE SEQUENCE</scope>
    <source>
        <strain evidence="9">VT162</strain>
    </source>
</reference>
<dbReference type="PANTHER" id="PTHR34187">
    <property type="entry name" value="FGR18P"/>
    <property type="match status" value="1"/>
</dbReference>
<protein>
    <recommendedName>
        <fullName evidence="8">DUF202 domain-containing protein</fullName>
    </recommendedName>
</protein>
<dbReference type="AlphaFoldDB" id="A0AAD5YHB8"/>
<evidence type="ECO:0000259" key="8">
    <source>
        <dbReference type="Pfam" id="PF02656"/>
    </source>
</evidence>
<evidence type="ECO:0000256" key="4">
    <source>
        <dbReference type="ARBA" id="ARBA00022989"/>
    </source>
</evidence>
<evidence type="ECO:0000313" key="10">
    <source>
        <dbReference type="Proteomes" id="UP001212997"/>
    </source>
</evidence>
<accession>A0AAD5YHB8</accession>
<gene>
    <name evidence="9" type="ORF">NLI96_g7370</name>
</gene>
<feature type="transmembrane region" description="Helical" evidence="7">
    <location>
        <begin position="207"/>
        <end position="226"/>
    </location>
</feature>
<feature type="compositionally biased region" description="Polar residues" evidence="6">
    <location>
        <begin position="73"/>
        <end position="82"/>
    </location>
</feature>
<sequence length="241" mass="25781">MASHIPSISPRDPTCSIIPSTQVEVPPSPPASISELEPEDVVPDAREGDPERLISTQDFVQPPTPGTSQPQQDRTTYGTMSVTRKKGKRKVGRRRLRLEGPFMGQWNPALTLENTGSVARDHLASERTFLAYVRTSLTIASSGVALVQLFNVAATSGRDVGKYSEPLGAIVILIGFLTLCLGVARYFSVQAALVNGNYTVARVSPASLAFALMAAIIAAFGVLLGARRLDGVKSSPPFYVN</sequence>
<keyword evidence="2" id="KW-1003">Cell membrane</keyword>
<feature type="transmembrane region" description="Helical" evidence="7">
    <location>
        <begin position="167"/>
        <end position="187"/>
    </location>
</feature>
<keyword evidence="5 7" id="KW-0472">Membrane</keyword>
<feature type="domain" description="DUF202" evidence="8">
    <location>
        <begin position="120"/>
        <end position="191"/>
    </location>
</feature>
<dbReference type="PANTHER" id="PTHR34187:SF2">
    <property type="entry name" value="DUF202 DOMAIN-CONTAINING PROTEIN"/>
    <property type="match status" value="1"/>
</dbReference>
<name>A0AAD5YHB8_9APHY</name>